<comment type="caution">
    <text evidence="6">The sequence shown here is derived from an EMBL/GenBank/DDBJ whole genome shotgun (WGS) entry which is preliminary data.</text>
</comment>
<evidence type="ECO:0000313" key="6">
    <source>
        <dbReference type="EMBL" id="KAG5545850.1"/>
    </source>
</evidence>
<dbReference type="AlphaFoldDB" id="A0AAV6K0A9"/>
<reference evidence="6 7" key="1">
    <citation type="submission" date="2020-08" db="EMBL/GenBank/DDBJ databases">
        <title>Plant Genome Project.</title>
        <authorList>
            <person name="Zhang R.-G."/>
        </authorList>
    </citation>
    <scope>NUCLEOTIDE SEQUENCE [LARGE SCALE GENOMIC DNA]</scope>
    <source>
        <strain evidence="6">WSP0</strain>
        <tissue evidence="6">Leaf</tissue>
    </source>
</reference>
<dbReference type="InterPro" id="IPR025287">
    <property type="entry name" value="WAK_GUB"/>
</dbReference>
<protein>
    <recommendedName>
        <fullName evidence="8">Wall-associated receptor kinase galacturonan-binding domain-containing protein</fullName>
    </recommendedName>
</protein>
<keyword evidence="2 3" id="KW-0732">Signal</keyword>
<dbReference type="PANTHER" id="PTHR33138:SF30">
    <property type="entry name" value="LEAF RUST 10 DISEASE-RESISTANCE LOCUS RECEPTOR-LIKE PROTEIN KINASE-LIKE 2.7"/>
    <property type="match status" value="1"/>
</dbReference>
<name>A0AAV6K0A9_9ERIC</name>
<dbReference type="PANTHER" id="PTHR33138">
    <property type="entry name" value="OS01G0690200 PROTEIN"/>
    <property type="match status" value="1"/>
</dbReference>
<evidence type="ECO:0000313" key="7">
    <source>
        <dbReference type="Proteomes" id="UP000823749"/>
    </source>
</evidence>
<evidence type="ECO:0000256" key="3">
    <source>
        <dbReference type="SAM" id="SignalP"/>
    </source>
</evidence>
<accession>A0AAV6K0A9</accession>
<evidence type="ECO:0000256" key="2">
    <source>
        <dbReference type="ARBA" id="ARBA00022729"/>
    </source>
</evidence>
<sequence>MSSSKRLLSDVYKTHTLFLLLALALFLGNCNAQTSPICDRPSSPCGNIPIRHPFRLKGDPENCGIKKYELECKRNRLVLYLFHSAKYYVHAINYNNYTIRVVDAGLQRGNCSSRPLYSISYDDLYDNFLYGGTYSFNYLEVPIAGRYYPSIPYDIAEALWLTKVKQTFPSRISTVNWSMGLSFTGCPFSVNNAKDEAIAPLGLSIQAMSLATNTAIHCCPSTPFHVRRVEISYKELLKEKYRSSEANVDNLERLGCLVLHEVDVKEMRNHPILNQMKFDVVVYNFPHAGHFYGYTETDEELIQ</sequence>
<dbReference type="GO" id="GO:0030247">
    <property type="term" value="F:polysaccharide binding"/>
    <property type="evidence" value="ECO:0007669"/>
    <property type="project" value="InterPro"/>
</dbReference>
<feature type="domain" description="25S rRNA (uridine-N(3))-methyltransferase BMT5-like" evidence="4">
    <location>
        <begin position="234"/>
        <end position="291"/>
    </location>
</feature>
<gene>
    <name evidence="6" type="ORF">RHGRI_018116</name>
</gene>
<organism evidence="6 7">
    <name type="scientific">Rhododendron griersonianum</name>
    <dbReference type="NCBI Taxonomy" id="479676"/>
    <lineage>
        <taxon>Eukaryota</taxon>
        <taxon>Viridiplantae</taxon>
        <taxon>Streptophyta</taxon>
        <taxon>Embryophyta</taxon>
        <taxon>Tracheophyta</taxon>
        <taxon>Spermatophyta</taxon>
        <taxon>Magnoliopsida</taxon>
        <taxon>eudicotyledons</taxon>
        <taxon>Gunneridae</taxon>
        <taxon>Pentapetalae</taxon>
        <taxon>asterids</taxon>
        <taxon>Ericales</taxon>
        <taxon>Ericaceae</taxon>
        <taxon>Ericoideae</taxon>
        <taxon>Rhodoreae</taxon>
        <taxon>Rhododendron</taxon>
    </lineage>
</organism>
<dbReference type="Pfam" id="PF13947">
    <property type="entry name" value="GUB_WAK_bind"/>
    <property type="match status" value="1"/>
</dbReference>
<keyword evidence="7" id="KW-1185">Reference proteome</keyword>
<dbReference type="InterPro" id="IPR019446">
    <property type="entry name" value="BMT5-like"/>
</dbReference>
<evidence type="ECO:0000256" key="1">
    <source>
        <dbReference type="ARBA" id="ARBA00004167"/>
    </source>
</evidence>
<evidence type="ECO:0000259" key="4">
    <source>
        <dbReference type="Pfam" id="PF10354"/>
    </source>
</evidence>
<dbReference type="Proteomes" id="UP000823749">
    <property type="component" value="Chromosome 6"/>
</dbReference>
<dbReference type="Pfam" id="PF10354">
    <property type="entry name" value="BMT5-like"/>
    <property type="match status" value="1"/>
</dbReference>
<evidence type="ECO:0000259" key="5">
    <source>
        <dbReference type="Pfam" id="PF13947"/>
    </source>
</evidence>
<comment type="subcellular location">
    <subcellularLocation>
        <location evidence="1">Membrane</location>
        <topology evidence="1">Single-pass membrane protein</topology>
    </subcellularLocation>
</comment>
<dbReference type="EMBL" id="JACTNZ010000006">
    <property type="protein sequence ID" value="KAG5545850.1"/>
    <property type="molecule type" value="Genomic_DNA"/>
</dbReference>
<feature type="signal peptide" evidence="3">
    <location>
        <begin position="1"/>
        <end position="32"/>
    </location>
</feature>
<dbReference type="GO" id="GO:0070042">
    <property type="term" value="F:rRNA (uridine-N3-)-methyltransferase activity"/>
    <property type="evidence" value="ECO:0007669"/>
    <property type="project" value="InterPro"/>
</dbReference>
<feature type="domain" description="Wall-associated receptor kinase galacturonan-binding" evidence="5">
    <location>
        <begin position="40"/>
        <end position="103"/>
    </location>
</feature>
<proteinExistence type="predicted"/>
<evidence type="ECO:0008006" key="8">
    <source>
        <dbReference type="Google" id="ProtNLM"/>
    </source>
</evidence>
<feature type="chain" id="PRO_5043316387" description="Wall-associated receptor kinase galacturonan-binding domain-containing protein" evidence="3">
    <location>
        <begin position="33"/>
        <end position="303"/>
    </location>
</feature>
<dbReference type="GO" id="GO:0016020">
    <property type="term" value="C:membrane"/>
    <property type="evidence" value="ECO:0007669"/>
    <property type="project" value="UniProtKB-SubCell"/>
</dbReference>
<dbReference type="GO" id="GO:0070475">
    <property type="term" value="P:rRNA base methylation"/>
    <property type="evidence" value="ECO:0007669"/>
    <property type="project" value="InterPro"/>
</dbReference>